<evidence type="ECO:0000256" key="12">
    <source>
        <dbReference type="ARBA" id="ARBA00036634"/>
    </source>
</evidence>
<dbReference type="WBParaSite" id="sdigi.contig304.g7262.t1">
    <property type="protein sequence ID" value="sdigi.contig304.g7262.t1"/>
    <property type="gene ID" value="sdigi.contig304.g7262"/>
</dbReference>
<evidence type="ECO:0000259" key="14">
    <source>
        <dbReference type="Pfam" id="PF08016"/>
    </source>
</evidence>
<keyword evidence="16" id="KW-1185">Reference proteome</keyword>
<evidence type="ECO:0000256" key="11">
    <source>
        <dbReference type="ARBA" id="ARBA00023303"/>
    </source>
</evidence>
<dbReference type="Pfam" id="PF21381">
    <property type="entry name" value="MCLN_ECD"/>
    <property type="match status" value="1"/>
</dbReference>
<reference evidence="17" key="1">
    <citation type="submission" date="2022-11" db="UniProtKB">
        <authorList>
            <consortium name="WormBaseParasite"/>
        </authorList>
    </citation>
    <scope>IDENTIFICATION</scope>
</reference>
<dbReference type="InterPro" id="IPR039031">
    <property type="entry name" value="Mucolipin"/>
</dbReference>
<feature type="transmembrane region" description="Helical" evidence="13">
    <location>
        <begin position="458"/>
        <end position="478"/>
    </location>
</feature>
<feature type="transmembrane region" description="Helical" evidence="13">
    <location>
        <begin position="424"/>
        <end position="446"/>
    </location>
</feature>
<keyword evidence="4" id="KW-1003">Cell membrane</keyword>
<evidence type="ECO:0000313" key="16">
    <source>
        <dbReference type="Proteomes" id="UP000887581"/>
    </source>
</evidence>
<dbReference type="GO" id="GO:0005765">
    <property type="term" value="C:lysosomal membrane"/>
    <property type="evidence" value="ECO:0007669"/>
    <property type="project" value="TreeGrafter"/>
</dbReference>
<keyword evidence="6" id="KW-0967">Endosome</keyword>
<dbReference type="PANTHER" id="PTHR12127">
    <property type="entry name" value="MUCOLIPIN"/>
    <property type="match status" value="1"/>
</dbReference>
<dbReference type="GO" id="GO:0010008">
    <property type="term" value="C:endosome membrane"/>
    <property type="evidence" value="ECO:0007669"/>
    <property type="project" value="UniProtKB-SubCell"/>
</dbReference>
<dbReference type="AlphaFoldDB" id="A0A915PTP7"/>
<keyword evidence="5 13" id="KW-0812">Transmembrane</keyword>
<sequence length="685" mass="79182">MLRELSNYDIVYTFVTNRIQNPLLCLKIDQQRVFTSVVQNHHRNLIGSLCTIKAFPVHVNIRMQPDILETLSASDRSDGERLRRHLQFFFMDPMTKWKMRHQFPFKLALQVLKIVFISIQLILFAELRMLHIEFMDDTNIVMRHKFLKDWNDERDTLIYPPSSGRYSVYTGADIIDQFAFMVTAYYSIQDDSFASFSYDTFRDQDIDSSVQAVDPKFADNISVDDIPPMNLCLKRIANVTIFNNTYEFDISEINECVLLKFKEHEVEEIRRNGSSLRKFLEKRGVTFKPEDALIISKAVLSFNLRTIHFNPISVDEGPECFLIQVSITFDNSRHTGQVYIYLSTVISYVTLCNGRVIHGDGASTVNIVIFVIDILVLLMCTASLTLCCRALLRAHLLKLATIKFVENILGHELMLSDQLEFLNLWYVMIVINDVCIICGTLCKITIEFRDFDNDLFTTSGVLLGIGALLVYVGVLRYFCFFSKYNVLILTIKKSLPNILRFMSCAAVLYAGFLIAGWVIIGPYSLKFRTLAKSSEALFSLLNGDDMFATFFTINDSNTIIKIFGTAYIYVFVSLFIYVVLSLFIAIIMDAYEVIRDRYRSQEIEEKSLLQLLCGRQPHNLMDAEERRFEYSSRNLLKLDCCDLFRRLAERSRYMFRSTQQQPPYNSFENSNIMDSESAVDHIINT</sequence>
<evidence type="ECO:0000256" key="10">
    <source>
        <dbReference type="ARBA" id="ARBA00023157"/>
    </source>
</evidence>
<accession>A0A915PTP7</accession>
<keyword evidence="3" id="KW-0813">Transport</keyword>
<evidence type="ECO:0000256" key="6">
    <source>
        <dbReference type="ARBA" id="ARBA00022753"/>
    </source>
</evidence>
<feature type="domain" description="Mucolipin extracytosolic" evidence="15">
    <location>
        <begin position="132"/>
        <end position="345"/>
    </location>
</feature>
<keyword evidence="10" id="KW-1015">Disulfide bond</keyword>
<evidence type="ECO:0000256" key="9">
    <source>
        <dbReference type="ARBA" id="ARBA00023136"/>
    </source>
</evidence>
<keyword evidence="11" id="KW-0407">Ion channel</keyword>
<evidence type="ECO:0000256" key="4">
    <source>
        <dbReference type="ARBA" id="ARBA00022475"/>
    </source>
</evidence>
<evidence type="ECO:0000256" key="13">
    <source>
        <dbReference type="SAM" id="Phobius"/>
    </source>
</evidence>
<evidence type="ECO:0000256" key="1">
    <source>
        <dbReference type="ARBA" id="ARBA00004337"/>
    </source>
</evidence>
<dbReference type="CDD" id="cd21050">
    <property type="entry name" value="ELD_TRPML"/>
    <property type="match status" value="1"/>
</dbReference>
<comment type="catalytic activity">
    <reaction evidence="12">
        <text>Ca(2+)(in) = Ca(2+)(out)</text>
        <dbReference type="Rhea" id="RHEA:29671"/>
        <dbReference type="ChEBI" id="CHEBI:29108"/>
    </reaction>
</comment>
<evidence type="ECO:0000313" key="17">
    <source>
        <dbReference type="WBParaSite" id="sdigi.contig304.g7262.t1"/>
    </source>
</evidence>
<keyword evidence="7 13" id="KW-1133">Transmembrane helix</keyword>
<dbReference type="GO" id="GO:0005886">
    <property type="term" value="C:plasma membrane"/>
    <property type="evidence" value="ECO:0007669"/>
    <property type="project" value="UniProtKB-SubCell"/>
</dbReference>
<evidence type="ECO:0000256" key="5">
    <source>
        <dbReference type="ARBA" id="ARBA00022692"/>
    </source>
</evidence>
<evidence type="ECO:0000256" key="7">
    <source>
        <dbReference type="ARBA" id="ARBA00022989"/>
    </source>
</evidence>
<dbReference type="Proteomes" id="UP000887581">
    <property type="component" value="Unplaced"/>
</dbReference>
<dbReference type="GO" id="GO:0072345">
    <property type="term" value="F:NAADP-sensitive calcium-release channel activity"/>
    <property type="evidence" value="ECO:0007669"/>
    <property type="project" value="TreeGrafter"/>
</dbReference>
<evidence type="ECO:0000259" key="15">
    <source>
        <dbReference type="Pfam" id="PF21381"/>
    </source>
</evidence>
<dbReference type="InterPro" id="IPR013122">
    <property type="entry name" value="PKD1_2_channel"/>
</dbReference>
<feature type="domain" description="Polycystin cation channel PKD1/PKD2" evidence="14">
    <location>
        <begin position="448"/>
        <end position="593"/>
    </location>
</feature>
<keyword evidence="8" id="KW-0406">Ion transport</keyword>
<dbReference type="FunFam" id="1.10.287.70:FF:000207">
    <property type="entry name" value="Predicted protein"/>
    <property type="match status" value="1"/>
</dbReference>
<feature type="transmembrane region" description="Helical" evidence="13">
    <location>
        <begin position="498"/>
        <end position="520"/>
    </location>
</feature>
<feature type="transmembrane region" description="Helical" evidence="13">
    <location>
        <begin position="369"/>
        <end position="392"/>
    </location>
</feature>
<dbReference type="Gene3D" id="1.10.287.70">
    <property type="match status" value="1"/>
</dbReference>
<comment type="subcellular location">
    <subcellularLocation>
        <location evidence="2">Cell membrane</location>
        <topology evidence="2">Multi-pass membrane protein</topology>
    </subcellularLocation>
    <subcellularLocation>
        <location evidence="1">Endosome membrane</location>
        <topology evidence="1">Multi-pass membrane protein</topology>
    </subcellularLocation>
</comment>
<dbReference type="InterPro" id="IPR049134">
    <property type="entry name" value="MCLN_ECD"/>
</dbReference>
<name>A0A915PTP7_9BILA</name>
<dbReference type="Pfam" id="PF08016">
    <property type="entry name" value="PKD_channel"/>
    <property type="match status" value="1"/>
</dbReference>
<organism evidence="16 17">
    <name type="scientific">Setaria digitata</name>
    <dbReference type="NCBI Taxonomy" id="48799"/>
    <lineage>
        <taxon>Eukaryota</taxon>
        <taxon>Metazoa</taxon>
        <taxon>Ecdysozoa</taxon>
        <taxon>Nematoda</taxon>
        <taxon>Chromadorea</taxon>
        <taxon>Rhabditida</taxon>
        <taxon>Spirurina</taxon>
        <taxon>Spiruromorpha</taxon>
        <taxon>Filarioidea</taxon>
        <taxon>Setariidae</taxon>
        <taxon>Setaria</taxon>
    </lineage>
</organism>
<evidence type="ECO:0000256" key="8">
    <source>
        <dbReference type="ARBA" id="ARBA00023065"/>
    </source>
</evidence>
<evidence type="ECO:0000256" key="3">
    <source>
        <dbReference type="ARBA" id="ARBA00022448"/>
    </source>
</evidence>
<feature type="transmembrane region" description="Helical" evidence="13">
    <location>
        <begin position="566"/>
        <end position="591"/>
    </location>
</feature>
<evidence type="ECO:0000256" key="2">
    <source>
        <dbReference type="ARBA" id="ARBA00004651"/>
    </source>
</evidence>
<feature type="transmembrane region" description="Helical" evidence="13">
    <location>
        <begin position="107"/>
        <end position="125"/>
    </location>
</feature>
<protein>
    <submittedName>
        <fullName evidence="17">Polycystin cation channel PKD1/PKD2 domain-containing protein</fullName>
    </submittedName>
</protein>
<keyword evidence="9 13" id="KW-0472">Membrane</keyword>
<dbReference type="PANTHER" id="PTHR12127:SF7">
    <property type="entry name" value="SD02261P"/>
    <property type="match status" value="1"/>
</dbReference>
<proteinExistence type="predicted"/>